<dbReference type="InterPro" id="IPR032710">
    <property type="entry name" value="NTF2-like_dom_sf"/>
</dbReference>
<dbReference type="SUPFAM" id="SSF54427">
    <property type="entry name" value="NTF2-like"/>
    <property type="match status" value="1"/>
</dbReference>
<keyword evidence="3" id="KW-1185">Reference proteome</keyword>
<dbReference type="InterPro" id="IPR037401">
    <property type="entry name" value="SnoaL-like"/>
</dbReference>
<accession>A0A085W784</accession>
<evidence type="ECO:0000313" key="3">
    <source>
        <dbReference type="Proteomes" id="UP000028725"/>
    </source>
</evidence>
<gene>
    <name evidence="2" type="ORF">DB31_2665</name>
</gene>
<name>A0A085W784_9BACT</name>
<feature type="domain" description="SnoaL-like" evidence="1">
    <location>
        <begin position="10"/>
        <end position="141"/>
    </location>
</feature>
<proteinExistence type="predicted"/>
<dbReference type="Pfam" id="PF13577">
    <property type="entry name" value="SnoaL_4"/>
    <property type="match status" value="1"/>
</dbReference>
<dbReference type="Proteomes" id="UP000028725">
    <property type="component" value="Unassembled WGS sequence"/>
</dbReference>
<dbReference type="AlphaFoldDB" id="A0A085W784"/>
<evidence type="ECO:0000259" key="1">
    <source>
        <dbReference type="Pfam" id="PF13577"/>
    </source>
</evidence>
<dbReference type="EMBL" id="JMCB01000017">
    <property type="protein sequence ID" value="KFE63547.1"/>
    <property type="molecule type" value="Genomic_DNA"/>
</dbReference>
<sequence>MPMREKNLQYLLDWTSIQDLAVEYGQAIDHGRDTGDWSRWANVFTDEVTADYTRLGFDPLTLKREQMPDVAKGALKAFHRVQHATANCVGLRFQSDSHAEVMAYAEVAHYFHAGGDQHEWTIVARYTFSVERTPDGWKIRKVLLDPIHYRGNRVGKDLLEGKTLI</sequence>
<dbReference type="Gene3D" id="3.10.450.50">
    <property type="match status" value="1"/>
</dbReference>
<organism evidence="2 3">
    <name type="scientific">Hyalangium minutum</name>
    <dbReference type="NCBI Taxonomy" id="394096"/>
    <lineage>
        <taxon>Bacteria</taxon>
        <taxon>Pseudomonadati</taxon>
        <taxon>Myxococcota</taxon>
        <taxon>Myxococcia</taxon>
        <taxon>Myxococcales</taxon>
        <taxon>Cystobacterineae</taxon>
        <taxon>Archangiaceae</taxon>
        <taxon>Hyalangium</taxon>
    </lineage>
</organism>
<reference evidence="2 3" key="1">
    <citation type="submission" date="2014-04" db="EMBL/GenBank/DDBJ databases">
        <title>Genome assembly of Hyalangium minutum DSM 14724.</title>
        <authorList>
            <person name="Sharma G."/>
            <person name="Subramanian S."/>
        </authorList>
    </citation>
    <scope>NUCLEOTIDE SEQUENCE [LARGE SCALE GENOMIC DNA]</scope>
    <source>
        <strain evidence="2 3">DSM 14724</strain>
    </source>
</reference>
<evidence type="ECO:0000313" key="2">
    <source>
        <dbReference type="EMBL" id="KFE63547.1"/>
    </source>
</evidence>
<comment type="caution">
    <text evidence="2">The sequence shown here is derived from an EMBL/GenBank/DDBJ whole genome shotgun (WGS) entry which is preliminary data.</text>
</comment>
<protein>
    <recommendedName>
        <fullName evidence="1">SnoaL-like domain-containing protein</fullName>
    </recommendedName>
</protein>